<evidence type="ECO:0008006" key="4">
    <source>
        <dbReference type="Google" id="ProtNLM"/>
    </source>
</evidence>
<keyword evidence="1" id="KW-0812">Transmembrane</keyword>
<proteinExistence type="predicted"/>
<gene>
    <name evidence="2" type="ORF">J4051_10270</name>
</gene>
<feature type="transmembrane region" description="Helical" evidence="1">
    <location>
        <begin position="35"/>
        <end position="58"/>
    </location>
</feature>
<feature type="transmembrane region" description="Helical" evidence="1">
    <location>
        <begin position="176"/>
        <end position="199"/>
    </location>
</feature>
<feature type="transmembrane region" description="Helical" evidence="1">
    <location>
        <begin position="79"/>
        <end position="97"/>
    </location>
</feature>
<name>A0ABS3SSH0_9FLAO</name>
<dbReference type="EMBL" id="JAGEVG010000010">
    <property type="protein sequence ID" value="MBO3098655.1"/>
    <property type="molecule type" value="Genomic_DNA"/>
</dbReference>
<keyword evidence="1" id="KW-0472">Membrane</keyword>
<feature type="transmembrane region" description="Helical" evidence="1">
    <location>
        <begin position="151"/>
        <end position="170"/>
    </location>
</feature>
<evidence type="ECO:0000313" key="3">
    <source>
        <dbReference type="Proteomes" id="UP000681315"/>
    </source>
</evidence>
<comment type="caution">
    <text evidence="2">The sequence shown here is derived from an EMBL/GenBank/DDBJ whole genome shotgun (WGS) entry which is preliminary data.</text>
</comment>
<feature type="transmembrane region" description="Helical" evidence="1">
    <location>
        <begin position="12"/>
        <end position="29"/>
    </location>
</feature>
<feature type="transmembrane region" description="Helical" evidence="1">
    <location>
        <begin position="117"/>
        <end position="139"/>
    </location>
</feature>
<evidence type="ECO:0000313" key="2">
    <source>
        <dbReference type="EMBL" id="MBO3098655.1"/>
    </source>
</evidence>
<organism evidence="2 3">
    <name type="scientific">Gelidibacter pelagius</name>
    <dbReference type="NCBI Taxonomy" id="2819985"/>
    <lineage>
        <taxon>Bacteria</taxon>
        <taxon>Pseudomonadati</taxon>
        <taxon>Bacteroidota</taxon>
        <taxon>Flavobacteriia</taxon>
        <taxon>Flavobacteriales</taxon>
        <taxon>Flavobacteriaceae</taxon>
        <taxon>Gelidibacter</taxon>
    </lineage>
</organism>
<feature type="transmembrane region" description="Helical" evidence="1">
    <location>
        <begin position="206"/>
        <end position="225"/>
    </location>
</feature>
<feature type="transmembrane region" description="Helical" evidence="1">
    <location>
        <begin position="231"/>
        <end position="251"/>
    </location>
</feature>
<dbReference type="Proteomes" id="UP000681315">
    <property type="component" value="Unassembled WGS sequence"/>
</dbReference>
<protein>
    <recommendedName>
        <fullName evidence="4">CPBP family intramembrane metalloprotease</fullName>
    </recommendedName>
</protein>
<keyword evidence="1" id="KW-1133">Transmembrane helix</keyword>
<accession>A0ABS3SSH0</accession>
<sequence length="286" mass="32396">MGDFIRKNEIWVFLTLGPIVSVFFVYARVQGLFPRFVYTNGRFCILLLVLIILVKYTRGIQGVKDIFKPMLNWKVHPKWYLFSLLFAFVIGGLTLFLKGIYTAGDYSLFLKTNFGVLTFRGIVALLVWAFLGEVVWVSYCIRELSKRVKPFYASQIVGFVWTLWWIPVVIHGEGVLPGIPIVSLGIFMLGIAGMCTIVYGHSKSGLCVLLLQFALNISLNAWSVSPSTGGIPTFTAFSIIYFLAMLGFMYFMNPIEKFKLYNLSKKDPIAETTIETPEIIERVSSE</sequence>
<dbReference type="RefSeq" id="WP_208233774.1">
    <property type="nucleotide sequence ID" value="NZ_JAGEVG010000010.1"/>
</dbReference>
<evidence type="ECO:0000256" key="1">
    <source>
        <dbReference type="SAM" id="Phobius"/>
    </source>
</evidence>
<keyword evidence="3" id="KW-1185">Reference proteome</keyword>
<reference evidence="2 3" key="1">
    <citation type="submission" date="2021-03" db="EMBL/GenBank/DDBJ databases">
        <title>Gelidibacter sp. nov., isolated from costal sediment.</title>
        <authorList>
            <person name="Lun K.-Y."/>
        </authorList>
    </citation>
    <scope>NUCLEOTIDE SEQUENCE [LARGE SCALE GENOMIC DNA]</scope>
    <source>
        <strain evidence="2 3">DF109</strain>
    </source>
</reference>